<accession>A0A3S0ASV4</accession>
<sequence length="357" mass="37794">MQKAAFTALVILAMAGATVFPAGAASIGLAAPLTGTTELLGRQMRDGAETAISTARDGSTLEIVDTQCSAEGGSTAAEFFVVAEVAAVTGFLCMEAIEAAMPILARAGIPVITTGVRVASLTERRERTGWPVYRLAPRTDGELAAVSRILTSRWREDLFAIVDDGTIYGRELAEGFRIAAEQAGLSPVFVDTFRPQLENQIALAGRLRRSGATHVFAGGDRADLAILGRDARELGYDLVIAGGEALRAARDDVDLVPGTLMVAPVDRAATADPALLERLAERQVLPADYVLSTHAAVEIVLQSLQTAEDDGGSIAAALSGQTFQTALGPVRFDDKGDWIGEHFRLYRYDGTAFQPMD</sequence>
<dbReference type="AlphaFoldDB" id="A0A3S0ASV4"/>
<dbReference type="SUPFAM" id="SSF53822">
    <property type="entry name" value="Periplasmic binding protein-like I"/>
    <property type="match status" value="1"/>
</dbReference>
<comment type="similarity">
    <text evidence="1">Belongs to the leucine-binding protein family.</text>
</comment>
<name>A0A3S0ASV4_9HYPH</name>
<dbReference type="OrthoDB" id="8439308at2"/>
<keyword evidence="6" id="KW-1185">Reference proteome</keyword>
<feature type="chain" id="PRO_5018721185" evidence="3">
    <location>
        <begin position="25"/>
        <end position="357"/>
    </location>
</feature>
<dbReference type="Gene3D" id="3.40.50.2300">
    <property type="match status" value="2"/>
</dbReference>
<dbReference type="PANTHER" id="PTHR47151:SF2">
    <property type="entry name" value="AMINO ACID BINDING PROTEIN"/>
    <property type="match status" value="1"/>
</dbReference>
<evidence type="ECO:0000256" key="1">
    <source>
        <dbReference type="ARBA" id="ARBA00010062"/>
    </source>
</evidence>
<dbReference type="PANTHER" id="PTHR47151">
    <property type="entry name" value="LEU/ILE/VAL-BINDING ABC TRANSPORTER SUBUNIT"/>
    <property type="match status" value="1"/>
</dbReference>
<dbReference type="CDD" id="cd06342">
    <property type="entry name" value="PBP1_ABC_LIVBP-like"/>
    <property type="match status" value="1"/>
</dbReference>
<evidence type="ECO:0000259" key="4">
    <source>
        <dbReference type="Pfam" id="PF13458"/>
    </source>
</evidence>
<comment type="caution">
    <text evidence="5">The sequence shown here is derived from an EMBL/GenBank/DDBJ whole genome shotgun (WGS) entry which is preliminary data.</text>
</comment>
<evidence type="ECO:0000313" key="5">
    <source>
        <dbReference type="EMBL" id="RST86325.1"/>
    </source>
</evidence>
<dbReference type="EMBL" id="RWKW01000036">
    <property type="protein sequence ID" value="RST86325.1"/>
    <property type="molecule type" value="Genomic_DNA"/>
</dbReference>
<reference evidence="5 6" key="1">
    <citation type="submission" date="2018-12" db="EMBL/GenBank/DDBJ databases">
        <title>Mesorhizobium carbonis sp. nov., isolated from coal mine water.</title>
        <authorList>
            <person name="Xin W."/>
            <person name="Xu Z."/>
            <person name="Xiang F."/>
            <person name="Zhang J."/>
            <person name="Xi L."/>
            <person name="Liu J."/>
        </authorList>
    </citation>
    <scope>NUCLEOTIDE SEQUENCE [LARGE SCALE GENOMIC DNA]</scope>
    <source>
        <strain evidence="5 6">B2.3</strain>
    </source>
</reference>
<feature type="domain" description="Leucine-binding protein" evidence="4">
    <location>
        <begin position="26"/>
        <end position="346"/>
    </location>
</feature>
<evidence type="ECO:0000256" key="2">
    <source>
        <dbReference type="ARBA" id="ARBA00022729"/>
    </source>
</evidence>
<feature type="signal peptide" evidence="3">
    <location>
        <begin position="1"/>
        <end position="24"/>
    </location>
</feature>
<proteinExistence type="inferred from homology"/>
<dbReference type="Pfam" id="PF13458">
    <property type="entry name" value="Peripla_BP_6"/>
    <property type="match status" value="1"/>
</dbReference>
<gene>
    <name evidence="5" type="ORF">EJC49_11170</name>
</gene>
<dbReference type="Proteomes" id="UP000278398">
    <property type="component" value="Unassembled WGS sequence"/>
</dbReference>
<dbReference type="InterPro" id="IPR028082">
    <property type="entry name" value="Peripla_BP_I"/>
</dbReference>
<organism evidence="5 6">
    <name type="scientific">Aquibium carbonis</name>
    <dbReference type="NCBI Taxonomy" id="2495581"/>
    <lineage>
        <taxon>Bacteria</taxon>
        <taxon>Pseudomonadati</taxon>
        <taxon>Pseudomonadota</taxon>
        <taxon>Alphaproteobacteria</taxon>
        <taxon>Hyphomicrobiales</taxon>
        <taxon>Phyllobacteriaceae</taxon>
        <taxon>Aquibium</taxon>
    </lineage>
</organism>
<protein>
    <submittedName>
        <fullName evidence="5">ABC transporter substrate-binding protein</fullName>
    </submittedName>
</protein>
<evidence type="ECO:0000313" key="6">
    <source>
        <dbReference type="Proteomes" id="UP000278398"/>
    </source>
</evidence>
<dbReference type="RefSeq" id="WP_126700010.1">
    <property type="nucleotide sequence ID" value="NZ_RWKW01000036.1"/>
</dbReference>
<dbReference type="InterPro" id="IPR028081">
    <property type="entry name" value="Leu-bd"/>
</dbReference>
<evidence type="ECO:0000256" key="3">
    <source>
        <dbReference type="SAM" id="SignalP"/>
    </source>
</evidence>
<keyword evidence="2 3" id="KW-0732">Signal</keyword>